<proteinExistence type="predicted"/>
<evidence type="ECO:0008006" key="3">
    <source>
        <dbReference type="Google" id="ProtNLM"/>
    </source>
</evidence>
<accession>A0A8S1P7Y9</accession>
<protein>
    <recommendedName>
        <fullName evidence="3">MORN repeat protein</fullName>
    </recommendedName>
</protein>
<evidence type="ECO:0000313" key="2">
    <source>
        <dbReference type="Proteomes" id="UP000692954"/>
    </source>
</evidence>
<gene>
    <name evidence="1" type="ORF">PSON_ATCC_30995.1.T0710128</name>
</gene>
<comment type="caution">
    <text evidence="1">The sequence shown here is derived from an EMBL/GenBank/DDBJ whole genome shotgun (WGS) entry which is preliminary data.</text>
</comment>
<sequence>MFYHKKSPSLLDTTRQSLEKCSLLTSDVSTIKKPQISPISFKKIRTPSTFVEPIKKTLRQLSQQINSDSINEIICINQKISLLQRRKSVLLQQFERTEYSDTRKAIRYNKDFNNKYFDKQSITQMEKNWTHYQGQMDQQYKFNGKGVLYYKNTKVFGVFKDGNLEGRATIFDQENKIKIAIYKQGILQQIEYH</sequence>
<dbReference type="EMBL" id="CAJJDN010000071">
    <property type="protein sequence ID" value="CAD8099075.1"/>
    <property type="molecule type" value="Genomic_DNA"/>
</dbReference>
<keyword evidence="2" id="KW-1185">Reference proteome</keyword>
<organism evidence="1 2">
    <name type="scientific">Paramecium sonneborni</name>
    <dbReference type="NCBI Taxonomy" id="65129"/>
    <lineage>
        <taxon>Eukaryota</taxon>
        <taxon>Sar</taxon>
        <taxon>Alveolata</taxon>
        <taxon>Ciliophora</taxon>
        <taxon>Intramacronucleata</taxon>
        <taxon>Oligohymenophorea</taxon>
        <taxon>Peniculida</taxon>
        <taxon>Parameciidae</taxon>
        <taxon>Paramecium</taxon>
    </lineage>
</organism>
<dbReference type="Proteomes" id="UP000692954">
    <property type="component" value="Unassembled WGS sequence"/>
</dbReference>
<reference evidence="1" key="1">
    <citation type="submission" date="2021-01" db="EMBL/GenBank/DDBJ databases">
        <authorList>
            <consortium name="Genoscope - CEA"/>
            <person name="William W."/>
        </authorList>
    </citation>
    <scope>NUCLEOTIDE SEQUENCE</scope>
</reference>
<dbReference type="AlphaFoldDB" id="A0A8S1P7Y9"/>
<evidence type="ECO:0000313" key="1">
    <source>
        <dbReference type="EMBL" id="CAD8099075.1"/>
    </source>
</evidence>
<name>A0A8S1P7Y9_9CILI</name>
<dbReference type="OrthoDB" id="291530at2759"/>